<dbReference type="AlphaFoldDB" id="A0AAV3PEG8"/>
<reference evidence="2 3" key="1">
    <citation type="submission" date="2024-01" db="EMBL/GenBank/DDBJ databases">
        <title>The complete chloroplast genome sequence of Lithospermum erythrorhizon: insights into the phylogenetic relationship among Boraginaceae species and the maternal lineages of purple gromwells.</title>
        <authorList>
            <person name="Okada T."/>
            <person name="Watanabe K."/>
        </authorList>
    </citation>
    <scope>NUCLEOTIDE SEQUENCE [LARGE SCALE GENOMIC DNA]</scope>
</reference>
<gene>
    <name evidence="2" type="ORF">LIER_09137</name>
</gene>
<evidence type="ECO:0000313" key="3">
    <source>
        <dbReference type="Proteomes" id="UP001454036"/>
    </source>
</evidence>
<protein>
    <submittedName>
        <fullName evidence="2">Uncharacterized protein</fullName>
    </submittedName>
</protein>
<dbReference type="PANTHER" id="PTHR11439">
    <property type="entry name" value="GAG-POL-RELATED RETROTRANSPOSON"/>
    <property type="match status" value="1"/>
</dbReference>
<evidence type="ECO:0000256" key="1">
    <source>
        <dbReference type="SAM" id="MobiDB-lite"/>
    </source>
</evidence>
<organism evidence="2 3">
    <name type="scientific">Lithospermum erythrorhizon</name>
    <name type="common">Purple gromwell</name>
    <name type="synonym">Lithospermum officinale var. erythrorhizon</name>
    <dbReference type="NCBI Taxonomy" id="34254"/>
    <lineage>
        <taxon>Eukaryota</taxon>
        <taxon>Viridiplantae</taxon>
        <taxon>Streptophyta</taxon>
        <taxon>Embryophyta</taxon>
        <taxon>Tracheophyta</taxon>
        <taxon>Spermatophyta</taxon>
        <taxon>Magnoliopsida</taxon>
        <taxon>eudicotyledons</taxon>
        <taxon>Gunneridae</taxon>
        <taxon>Pentapetalae</taxon>
        <taxon>asterids</taxon>
        <taxon>lamiids</taxon>
        <taxon>Boraginales</taxon>
        <taxon>Boraginaceae</taxon>
        <taxon>Boraginoideae</taxon>
        <taxon>Lithospermeae</taxon>
        <taxon>Lithospermum</taxon>
    </lineage>
</organism>
<sequence>MLLGVDHPSWLLVKFDHALLTNPMAIGHGNYERAEEIFVSRDVKFHEGEFPFSQDHPTTSSTPRPSSSLGLDKVEPVGAVVYDSDEEWGPVPDEPTAPGLVVATDEPAKVAASSDVTVSMPPGGFVKGVEFVDPPVFVVGDVSTPDMGRGLRTKHPSVRLRDFVTHTTVSPSPLSLPSTVEAEYRSMAAVTSKLKWLKALLLDFGVQHSHPMTLFCDSQSALHIAQNPVFHEHTKHIEVDCHYVCDAIRDGLLTTTHVSTTVQLADIFTKDLSKEKFLYLLRKLGTTFLPTLT</sequence>
<feature type="compositionally biased region" description="Low complexity" evidence="1">
    <location>
        <begin position="57"/>
        <end position="68"/>
    </location>
</feature>
<accession>A0AAV3PEG8</accession>
<proteinExistence type="predicted"/>
<keyword evidence="3" id="KW-1185">Reference proteome</keyword>
<evidence type="ECO:0000313" key="2">
    <source>
        <dbReference type="EMBL" id="GAA0150127.1"/>
    </source>
</evidence>
<dbReference type="Proteomes" id="UP001454036">
    <property type="component" value="Unassembled WGS sequence"/>
</dbReference>
<feature type="region of interest" description="Disordered" evidence="1">
    <location>
        <begin position="49"/>
        <end position="71"/>
    </location>
</feature>
<name>A0AAV3PEG8_LITER</name>
<comment type="caution">
    <text evidence="2">The sequence shown here is derived from an EMBL/GenBank/DDBJ whole genome shotgun (WGS) entry which is preliminary data.</text>
</comment>
<dbReference type="EMBL" id="BAABME010001532">
    <property type="protein sequence ID" value="GAA0150127.1"/>
    <property type="molecule type" value="Genomic_DNA"/>
</dbReference>
<dbReference type="PANTHER" id="PTHR11439:SF462">
    <property type="match status" value="1"/>
</dbReference>
<dbReference type="CDD" id="cd09272">
    <property type="entry name" value="RNase_HI_RT_Ty1"/>
    <property type="match status" value="1"/>
</dbReference>